<evidence type="ECO:0000313" key="7">
    <source>
        <dbReference type="EMBL" id="KAF7267541.1"/>
    </source>
</evidence>
<accession>A0A834M4D3</accession>
<dbReference type="InterPro" id="IPR008928">
    <property type="entry name" value="6-hairpin_glycosidase_sf"/>
</dbReference>
<dbReference type="InterPro" id="IPR023309">
    <property type="entry name" value="Endo-1-4-beta-glucanase_dom2"/>
</dbReference>
<dbReference type="SUPFAM" id="SSF48208">
    <property type="entry name" value="Six-hairpin glycosidases"/>
    <property type="match status" value="1"/>
</dbReference>
<dbReference type="PRINTS" id="PR00844">
    <property type="entry name" value="GLHYDRLASE48"/>
</dbReference>
<keyword evidence="1" id="KW-0732">Signal</keyword>
<keyword evidence="5" id="KW-0326">Glycosidase</keyword>
<evidence type="ECO:0000256" key="3">
    <source>
        <dbReference type="ARBA" id="ARBA00023001"/>
    </source>
</evidence>
<dbReference type="EMBL" id="JAACXV010014410">
    <property type="protein sequence ID" value="KAF7267541.1"/>
    <property type="molecule type" value="Genomic_DNA"/>
</dbReference>
<evidence type="ECO:0008006" key="9">
    <source>
        <dbReference type="Google" id="ProtNLM"/>
    </source>
</evidence>
<keyword evidence="3" id="KW-0136">Cellulose degradation</keyword>
<dbReference type="Gene3D" id="1.50.10.10">
    <property type="match status" value="1"/>
</dbReference>
<name>A0A834M4D3_RHYFE</name>
<keyword evidence="4" id="KW-0119">Carbohydrate metabolism</keyword>
<evidence type="ECO:0000256" key="4">
    <source>
        <dbReference type="ARBA" id="ARBA00023277"/>
    </source>
</evidence>
<dbReference type="GO" id="GO:0030245">
    <property type="term" value="P:cellulose catabolic process"/>
    <property type="evidence" value="ECO:0007669"/>
    <property type="project" value="UniProtKB-KW"/>
</dbReference>
<evidence type="ECO:0000256" key="1">
    <source>
        <dbReference type="ARBA" id="ARBA00022729"/>
    </source>
</evidence>
<comment type="caution">
    <text evidence="7">The sequence shown here is derived from an EMBL/GenBank/DDBJ whole genome shotgun (WGS) entry which is preliminary data.</text>
</comment>
<dbReference type="Proteomes" id="UP000625711">
    <property type="component" value="Unassembled WGS sequence"/>
</dbReference>
<keyword evidence="2" id="KW-0378">Hydrolase</keyword>
<evidence type="ECO:0000313" key="8">
    <source>
        <dbReference type="Proteomes" id="UP000625711"/>
    </source>
</evidence>
<dbReference type="Gene3D" id="2.170.160.10">
    <property type="entry name" value="Endo-1,4-beta-glucanase f. Domain 2"/>
    <property type="match status" value="1"/>
</dbReference>
<sequence length="640" mass="72001">MENVKDLKNKLQKQSPNCFFKLERSGLTMKITLAILLVTISCINAGEFKDRFLELYNIITNKANGYYSPEGIPYHSRETLIVESIDYGHETDSEALSFNLFLQTVYGAISGDFEPFNEAWSLIENYVIPVIQPNMDRYNPDQPTTNAEITVGSDPISRELFEAYGDHSIYGMHWLLDVDNVFGFGNVQGQCTGGPSVSGPSLINNGQGTIWQSITYPTCDNFTYGGPYGFSFYENVPYWTYSIAPDCDARIVQVALWAAQWARAQGKLSLIEESLGKISRVGDYLRYAMYDRNFKRIGDCIGKTECPAGKGKESSHYLLSWYIGWGGSLGENGWSWISSSSEAHGGYQNPVTAYALANEPTLIPKSSTGAADWATSAQRQVEMYKWLQTEEGPIAGGVTNSWNNNYEEPPEDVKNYTFHGMYYAAQPGFEGSSDLVIMQAWTIDRLAQYYYASDDANAKEVLTKWIDWFYTQVRFEDTWYSVPSSFSLEGNMPHTKVTVSAEGENIGVAVATARALTFYAAKSGDVKAKETAKNLLDYIWKLNRDELGVSMTSVLTTYNQFNTKLYIPVDGWTGVYPNDIPLNASATFLDIRPWFKNDPEWYKVQTYLDGGAAPEFNYHRFFEQADLAVAYGTYSILFED</sequence>
<evidence type="ECO:0000256" key="2">
    <source>
        <dbReference type="ARBA" id="ARBA00022801"/>
    </source>
</evidence>
<keyword evidence="8" id="KW-1185">Reference proteome</keyword>
<dbReference type="InterPro" id="IPR000556">
    <property type="entry name" value="Glyco_hydro_48F"/>
</dbReference>
<proteinExistence type="predicted"/>
<dbReference type="GO" id="GO:0008810">
    <property type="term" value="F:cellulase activity"/>
    <property type="evidence" value="ECO:0007669"/>
    <property type="project" value="InterPro"/>
</dbReference>
<dbReference type="Pfam" id="PF02011">
    <property type="entry name" value="Glyco_hydro_48"/>
    <property type="match status" value="1"/>
</dbReference>
<gene>
    <name evidence="7" type="ORF">GWI33_019247</name>
</gene>
<dbReference type="InterPro" id="IPR027390">
    <property type="entry name" value="Endoglucanase_F_dom3"/>
</dbReference>
<reference evidence="7" key="1">
    <citation type="submission" date="2020-08" db="EMBL/GenBank/DDBJ databases">
        <title>Genome sequencing and assembly of the red palm weevil Rhynchophorus ferrugineus.</title>
        <authorList>
            <person name="Dias G.B."/>
            <person name="Bergman C.M."/>
            <person name="Manee M."/>
        </authorList>
    </citation>
    <scope>NUCLEOTIDE SEQUENCE</scope>
    <source>
        <strain evidence="7">AA-2017</strain>
        <tissue evidence="7">Whole larva</tissue>
    </source>
</reference>
<organism evidence="7 8">
    <name type="scientific">Rhynchophorus ferrugineus</name>
    <name type="common">Red palm weevil</name>
    <name type="synonym">Curculio ferrugineus</name>
    <dbReference type="NCBI Taxonomy" id="354439"/>
    <lineage>
        <taxon>Eukaryota</taxon>
        <taxon>Metazoa</taxon>
        <taxon>Ecdysozoa</taxon>
        <taxon>Arthropoda</taxon>
        <taxon>Hexapoda</taxon>
        <taxon>Insecta</taxon>
        <taxon>Pterygota</taxon>
        <taxon>Neoptera</taxon>
        <taxon>Endopterygota</taxon>
        <taxon>Coleoptera</taxon>
        <taxon>Polyphaga</taxon>
        <taxon>Cucujiformia</taxon>
        <taxon>Curculionidae</taxon>
        <taxon>Dryophthorinae</taxon>
        <taxon>Rhynchophorus</taxon>
    </lineage>
</organism>
<evidence type="ECO:0000256" key="5">
    <source>
        <dbReference type="ARBA" id="ARBA00023295"/>
    </source>
</evidence>
<dbReference type="Gene3D" id="4.10.870.10">
    <property type="entry name" value="Endo-1,4-beta-glucanase f. Domain 3"/>
    <property type="match status" value="1"/>
</dbReference>
<keyword evidence="6" id="KW-0624">Polysaccharide degradation</keyword>
<dbReference type="AlphaFoldDB" id="A0A834M4D3"/>
<protein>
    <recommendedName>
        <fullName evidence="9">Glycoside hydrolase family 48</fullName>
    </recommendedName>
</protein>
<evidence type="ECO:0000256" key="6">
    <source>
        <dbReference type="ARBA" id="ARBA00023326"/>
    </source>
</evidence>
<dbReference type="InterPro" id="IPR012341">
    <property type="entry name" value="6hp_glycosidase-like_sf"/>
</dbReference>